<feature type="transmembrane region" description="Helical" evidence="1">
    <location>
        <begin position="66"/>
        <end position="88"/>
    </location>
</feature>
<accession>A0ABW5BJV5</accession>
<dbReference type="EMBL" id="JBHUII010000004">
    <property type="protein sequence ID" value="MFD2205824.1"/>
    <property type="molecule type" value="Genomic_DNA"/>
</dbReference>
<evidence type="ECO:0000256" key="1">
    <source>
        <dbReference type="SAM" id="Phobius"/>
    </source>
</evidence>
<keyword evidence="1" id="KW-0472">Membrane</keyword>
<evidence type="ECO:0000313" key="3">
    <source>
        <dbReference type="Proteomes" id="UP001597294"/>
    </source>
</evidence>
<keyword evidence="1" id="KW-0812">Transmembrane</keyword>
<evidence type="ECO:0000313" key="2">
    <source>
        <dbReference type="EMBL" id="MFD2205824.1"/>
    </source>
</evidence>
<evidence type="ECO:0008006" key="4">
    <source>
        <dbReference type="Google" id="ProtNLM"/>
    </source>
</evidence>
<name>A0ABW5BJV5_9PROT</name>
<keyword evidence="1" id="KW-1133">Transmembrane helix</keyword>
<gene>
    <name evidence="2" type="ORF">ACFSKO_09390</name>
</gene>
<reference evidence="3" key="1">
    <citation type="journal article" date="2019" name="Int. J. Syst. Evol. Microbiol.">
        <title>The Global Catalogue of Microorganisms (GCM) 10K type strain sequencing project: providing services to taxonomists for standard genome sequencing and annotation.</title>
        <authorList>
            <consortium name="The Broad Institute Genomics Platform"/>
            <consortium name="The Broad Institute Genome Sequencing Center for Infectious Disease"/>
            <person name="Wu L."/>
            <person name="Ma J."/>
        </authorList>
    </citation>
    <scope>NUCLEOTIDE SEQUENCE [LARGE SCALE GENOMIC DNA]</scope>
    <source>
        <strain evidence="3">CGMCC 4.7192</strain>
    </source>
</reference>
<proteinExistence type="predicted"/>
<feature type="transmembrane region" description="Helical" evidence="1">
    <location>
        <begin position="34"/>
        <end position="60"/>
    </location>
</feature>
<organism evidence="2 3">
    <name type="scientific">Kiloniella antarctica</name>
    <dbReference type="NCBI Taxonomy" id="1550907"/>
    <lineage>
        <taxon>Bacteria</taxon>
        <taxon>Pseudomonadati</taxon>
        <taxon>Pseudomonadota</taxon>
        <taxon>Alphaproteobacteria</taxon>
        <taxon>Rhodospirillales</taxon>
        <taxon>Kiloniellaceae</taxon>
        <taxon>Kiloniella</taxon>
    </lineage>
</organism>
<dbReference type="Proteomes" id="UP001597294">
    <property type="component" value="Unassembled WGS sequence"/>
</dbReference>
<dbReference type="RefSeq" id="WP_380250808.1">
    <property type="nucleotide sequence ID" value="NZ_JBHUII010000004.1"/>
</dbReference>
<sequence length="203" mass="23442">MKILFNLVLLFCSKDFILFYRDIKGRGVLNEAALLAYFVMFFFKAVFWIVLFCLFILNFWKPESSVLMLNALFLGSFLLTLLIIFVIIRSQVRDIEVLARAYSDGDVAAGIITEKSFWKGKHTYNFKYTVKGRNYQFEKKLGLLGGVDSLGDVGDTFPLIYAQSDPNIVELYHKVNFSKRCLVKDKLPPDDLSKDEEKKFLAR</sequence>
<comment type="caution">
    <text evidence="2">The sequence shown here is derived from an EMBL/GenBank/DDBJ whole genome shotgun (WGS) entry which is preliminary data.</text>
</comment>
<keyword evidence="3" id="KW-1185">Reference proteome</keyword>
<protein>
    <recommendedName>
        <fullName evidence="4">DUF3592 domain-containing protein</fullName>
    </recommendedName>
</protein>